<feature type="compositionally biased region" description="Basic residues" evidence="2">
    <location>
        <begin position="286"/>
        <end position="295"/>
    </location>
</feature>
<keyword evidence="3" id="KW-1133">Transmembrane helix</keyword>
<evidence type="ECO:0000313" key="6">
    <source>
        <dbReference type="Proteomes" id="UP000095751"/>
    </source>
</evidence>
<name>A0A1E7FDI1_9STRA</name>
<proteinExistence type="inferred from homology"/>
<dbReference type="InterPro" id="IPR036907">
    <property type="entry name" value="5'-Nucleotdase_C_sf"/>
</dbReference>
<dbReference type="GO" id="GO:0008768">
    <property type="term" value="F:UDP-sugar diphosphatase activity"/>
    <property type="evidence" value="ECO:0007669"/>
    <property type="project" value="TreeGrafter"/>
</dbReference>
<dbReference type="InterPro" id="IPR008334">
    <property type="entry name" value="5'-Nucleotdase_C"/>
</dbReference>
<organism evidence="5 6">
    <name type="scientific">Fragilariopsis cylindrus CCMP1102</name>
    <dbReference type="NCBI Taxonomy" id="635003"/>
    <lineage>
        <taxon>Eukaryota</taxon>
        <taxon>Sar</taxon>
        <taxon>Stramenopiles</taxon>
        <taxon>Ochrophyta</taxon>
        <taxon>Bacillariophyta</taxon>
        <taxon>Bacillariophyceae</taxon>
        <taxon>Bacillariophycidae</taxon>
        <taxon>Bacillariales</taxon>
        <taxon>Bacillariaceae</taxon>
        <taxon>Fragilariopsis</taxon>
    </lineage>
</organism>
<dbReference type="AlphaFoldDB" id="A0A1E7FDI1"/>
<dbReference type="EMBL" id="KV784358">
    <property type="protein sequence ID" value="OEU16242.1"/>
    <property type="molecule type" value="Genomic_DNA"/>
</dbReference>
<feature type="domain" description="5'-Nucleotidase C-terminal" evidence="4">
    <location>
        <begin position="468"/>
        <end position="613"/>
    </location>
</feature>
<feature type="compositionally biased region" description="Low complexity" evidence="2">
    <location>
        <begin position="296"/>
        <end position="306"/>
    </location>
</feature>
<dbReference type="KEGG" id="fcy:FRACYDRAFT_238830"/>
<evidence type="ECO:0000259" key="4">
    <source>
        <dbReference type="Pfam" id="PF02872"/>
    </source>
</evidence>
<keyword evidence="6" id="KW-1185">Reference proteome</keyword>
<feature type="compositionally biased region" description="Low complexity" evidence="2">
    <location>
        <begin position="239"/>
        <end position="258"/>
    </location>
</feature>
<dbReference type="GO" id="GO:0008253">
    <property type="term" value="F:5'-nucleotidase activity"/>
    <property type="evidence" value="ECO:0007669"/>
    <property type="project" value="TreeGrafter"/>
</dbReference>
<gene>
    <name evidence="5" type="ORF">FRACYDRAFT_238830</name>
</gene>
<feature type="compositionally biased region" description="Basic and acidic residues" evidence="2">
    <location>
        <begin position="122"/>
        <end position="140"/>
    </location>
</feature>
<feature type="compositionally biased region" description="Low complexity" evidence="2">
    <location>
        <begin position="173"/>
        <end position="192"/>
    </location>
</feature>
<feature type="compositionally biased region" description="Low complexity" evidence="2">
    <location>
        <begin position="141"/>
        <end position="161"/>
    </location>
</feature>
<feature type="compositionally biased region" description="Low complexity" evidence="2">
    <location>
        <begin position="206"/>
        <end position="225"/>
    </location>
</feature>
<dbReference type="OrthoDB" id="10252235at2759"/>
<feature type="compositionally biased region" description="Low complexity" evidence="2">
    <location>
        <begin position="272"/>
        <end position="285"/>
    </location>
</feature>
<dbReference type="Gene3D" id="3.90.780.10">
    <property type="entry name" value="5'-Nucleotidase, C-terminal domain"/>
    <property type="match status" value="2"/>
</dbReference>
<dbReference type="Pfam" id="PF02872">
    <property type="entry name" value="5_nucleotid_C"/>
    <property type="match status" value="2"/>
</dbReference>
<feature type="domain" description="5'-Nucleotidase C-terminal" evidence="4">
    <location>
        <begin position="711"/>
        <end position="833"/>
    </location>
</feature>
<sequence>MAAPRMLGSEKSRITRQLVHCNVKQVRTVNPNLENSLVYNHKIQRNGSLATGISILVMTIEEELGSNEEGLGGVYTNTDSLKTPTDHIEEFGGSAKNQKKVSSSAKKKEKKKTASTSTTGKKVTDLPQPKEEKIKADNKSLRSNTTNGNNNSSSSRRQSCTGISNSKLDTGRSLRSNTTNGNNNSSSSRRQSCTGISNSKLDTGRSLRSNTTNGNNNSSSSRRQSCTGISNSKLDTGRSLRSNTTNGNNNSSSSRRQSCTGISNSKLDTGRSLRSNTTNGNNNSSSHRRKSHKPTTRSSSTTTATANGDNSRDINIRKKSTNKSPTKSVVMANTDTNFQNGGGVEKAKVVDGILMNNNDEEGQEMETVELASHNNDGVVMAKTKRSKKMWWLIIMLVGLVLVALAVILPCYFLLIAPSSNGDESFSKNYPKISSESPDTVIGDMPMNICSELYPGEGDCTGDDSEEVRQGGRLCNLVAKSMINTTMSGDIALINSGVCQKSLLRPDLKIGDIQNAIAANELVVVEMSGADLVNILTEAVSSSFNGGPSSTPESYPYAAGLRYSVEANLMPSERISNIEINPGLRDDDNWEPINARRFYKVVTTAPLAGGSMGYYSFGNVINDWKTQLNIGTTDAFYNYVKNNEENWWSLPDNEYSTQYFIDVNEEPTLAMVPKRICHALIPGIPESSFCSAEDVVHGGEVCSLVAWGLYDQSFGVDVVLLKGDTCTGDIDNGKFGESDIDNALFSDQSLVTIDLTGSVIKSMIEEGISAVLENDTKGAYPYFAGLRFDVNTSSAPGERASNIEISTSPGSWIPIAYTDSYKMLTTLDIATGGDPDYSTISQADMSTMQNNDISLKDEFTAYVIEWGELYSLSEDKTSTQSYV</sequence>
<evidence type="ECO:0000256" key="3">
    <source>
        <dbReference type="SAM" id="Phobius"/>
    </source>
</evidence>
<reference evidence="5 6" key="1">
    <citation type="submission" date="2016-09" db="EMBL/GenBank/DDBJ databases">
        <title>Extensive genetic diversity and differential bi-allelic expression allows diatom success in the polar Southern Ocean.</title>
        <authorList>
            <consortium name="DOE Joint Genome Institute"/>
            <person name="Mock T."/>
            <person name="Otillar R.P."/>
            <person name="Strauss J."/>
            <person name="Dupont C."/>
            <person name="Frickenhaus S."/>
            <person name="Maumus F."/>
            <person name="Mcmullan M."/>
            <person name="Sanges R."/>
            <person name="Schmutz J."/>
            <person name="Toseland A."/>
            <person name="Valas R."/>
            <person name="Veluchamy A."/>
            <person name="Ward B.J."/>
            <person name="Allen A."/>
            <person name="Barry K."/>
            <person name="Falciatore A."/>
            <person name="Ferrante M."/>
            <person name="Fortunato A.E."/>
            <person name="Gloeckner G."/>
            <person name="Gruber A."/>
            <person name="Hipkin R."/>
            <person name="Janech M."/>
            <person name="Kroth P."/>
            <person name="Leese F."/>
            <person name="Lindquist E."/>
            <person name="Lyon B.R."/>
            <person name="Martin J."/>
            <person name="Mayer C."/>
            <person name="Parker M."/>
            <person name="Quesneville H."/>
            <person name="Raymond J."/>
            <person name="Uhlig C."/>
            <person name="Valentin K.U."/>
            <person name="Worden A.Z."/>
            <person name="Armbrust E.V."/>
            <person name="Bowler C."/>
            <person name="Green B."/>
            <person name="Moulton V."/>
            <person name="Van Oosterhout C."/>
            <person name="Grigoriev I."/>
        </authorList>
    </citation>
    <scope>NUCLEOTIDE SEQUENCE [LARGE SCALE GENOMIC DNA]</scope>
    <source>
        <strain evidence="5 6">CCMP1102</strain>
    </source>
</reference>
<keyword evidence="3" id="KW-0812">Transmembrane</keyword>
<dbReference type="SUPFAM" id="SSF55816">
    <property type="entry name" value="5'-nucleotidase (syn. UDP-sugar hydrolase), C-terminal domain"/>
    <property type="match status" value="2"/>
</dbReference>
<evidence type="ECO:0000256" key="1">
    <source>
        <dbReference type="ARBA" id="ARBA00006654"/>
    </source>
</evidence>
<dbReference type="PANTHER" id="PTHR11575:SF24">
    <property type="entry name" value="5'-NUCLEOTIDASE"/>
    <property type="match status" value="1"/>
</dbReference>
<comment type="similarity">
    <text evidence="1">Belongs to the 5'-nucleotidase family.</text>
</comment>
<feature type="region of interest" description="Disordered" evidence="2">
    <location>
        <begin position="85"/>
        <end position="327"/>
    </location>
</feature>
<dbReference type="GO" id="GO:0009166">
    <property type="term" value="P:nucleotide catabolic process"/>
    <property type="evidence" value="ECO:0007669"/>
    <property type="project" value="InterPro"/>
</dbReference>
<dbReference type="InParanoid" id="A0A1E7FDI1"/>
<evidence type="ECO:0000313" key="5">
    <source>
        <dbReference type="EMBL" id="OEU16242.1"/>
    </source>
</evidence>
<dbReference type="PANTHER" id="PTHR11575">
    <property type="entry name" value="5'-NUCLEOTIDASE-RELATED"/>
    <property type="match status" value="1"/>
</dbReference>
<feature type="transmembrane region" description="Helical" evidence="3">
    <location>
        <begin position="390"/>
        <end position="414"/>
    </location>
</feature>
<dbReference type="InterPro" id="IPR006179">
    <property type="entry name" value="5_nucleotidase/apyrase"/>
</dbReference>
<protein>
    <recommendedName>
        <fullName evidence="4">5'-Nucleotidase C-terminal domain-containing protein</fullName>
    </recommendedName>
</protein>
<accession>A0A1E7FDI1</accession>
<dbReference type="Proteomes" id="UP000095751">
    <property type="component" value="Unassembled WGS sequence"/>
</dbReference>
<evidence type="ECO:0000256" key="2">
    <source>
        <dbReference type="SAM" id="MobiDB-lite"/>
    </source>
</evidence>
<keyword evidence="3" id="KW-0472">Membrane</keyword>